<name>A0A8K0WG36_9HYPO</name>
<feature type="domain" description="DUF4470" evidence="1">
    <location>
        <begin position="109"/>
        <end position="205"/>
    </location>
</feature>
<proteinExistence type="predicted"/>
<protein>
    <recommendedName>
        <fullName evidence="1">DUF4470 domain-containing protein</fullName>
    </recommendedName>
</protein>
<dbReference type="Pfam" id="PF14737">
    <property type="entry name" value="DUF4470"/>
    <property type="match status" value="1"/>
</dbReference>
<dbReference type="InterPro" id="IPR027974">
    <property type="entry name" value="DUF4470"/>
</dbReference>
<keyword evidence="3" id="KW-1185">Reference proteome</keyword>
<gene>
    <name evidence="2" type="ORF">BKA59DRAFT_518687</name>
</gene>
<dbReference type="EMBL" id="JAGPXF010000001">
    <property type="protein sequence ID" value="KAH7261701.1"/>
    <property type="molecule type" value="Genomic_DNA"/>
</dbReference>
<dbReference type="Proteomes" id="UP000813427">
    <property type="component" value="Unassembled WGS sequence"/>
</dbReference>
<evidence type="ECO:0000259" key="1">
    <source>
        <dbReference type="Pfam" id="PF14737"/>
    </source>
</evidence>
<evidence type="ECO:0000313" key="3">
    <source>
        <dbReference type="Proteomes" id="UP000813427"/>
    </source>
</evidence>
<dbReference type="AlphaFoldDB" id="A0A8K0WG36"/>
<sequence length="608" mass="68790">MTTTATPCANWNTDGTTCPDSCKFTYGNCHLVAVSLPSQTHPIHHIEAFLITIQYCGPECQKSHWSTHKAKYKSALGKASWTPDWFLQGRQPAFVGGDGQKKFGGSKYLWGNVPALDLLQLEANEGKDYSKKLNLLFAASGDIRNVIKTISQLPEGHDKPVNITINDLDFDIVARNVIMLLIALTDEDQDAAIDCIIHVWYSAFIRKSDLDIFQKRVRPLIANICEEQKDKPADHSIVTTWKFGRWSLKLDLQKSAWDNLLLFTKVPEGLTAEKANEIRTATTLAESRKDCRDRHFLFLSPSRRVAVQHFREDGILQPFGSQLDEFSEPNPTIFHEDTSVWPMRDNADPLDGWSAEDVEMTPYGPAKADIYGKLFVHLRSVVRAFLNRITNLKVSFRLLQVDARLLPNHLEDGTFDRIEYLSIDNTVLLLAPLLREIQVNPHATLITLFMNAVHELMARGVHLPSPALDNGVTQRLHKYLPVKPPIRGTYDPQIFKLTSARNSVRYFDDYFDYFMIAFDFRQVTKNAGAIIKDKNTIVEEWPFRLKLQPGQPGAQEELDRLMGGGISGTERYVEWKTGPVTLDATDLSWQKAGLAMLANSQQTGRFGF</sequence>
<comment type="caution">
    <text evidence="2">The sequence shown here is derived from an EMBL/GenBank/DDBJ whole genome shotgun (WGS) entry which is preliminary data.</text>
</comment>
<dbReference type="OrthoDB" id="5282002at2759"/>
<reference evidence="2" key="1">
    <citation type="journal article" date="2021" name="Nat. Commun.">
        <title>Genetic determinants of endophytism in the Arabidopsis root mycobiome.</title>
        <authorList>
            <person name="Mesny F."/>
            <person name="Miyauchi S."/>
            <person name="Thiergart T."/>
            <person name="Pickel B."/>
            <person name="Atanasova L."/>
            <person name="Karlsson M."/>
            <person name="Huettel B."/>
            <person name="Barry K.W."/>
            <person name="Haridas S."/>
            <person name="Chen C."/>
            <person name="Bauer D."/>
            <person name="Andreopoulos W."/>
            <person name="Pangilinan J."/>
            <person name="LaButti K."/>
            <person name="Riley R."/>
            <person name="Lipzen A."/>
            <person name="Clum A."/>
            <person name="Drula E."/>
            <person name="Henrissat B."/>
            <person name="Kohler A."/>
            <person name="Grigoriev I.V."/>
            <person name="Martin F.M."/>
            <person name="Hacquard S."/>
        </authorList>
    </citation>
    <scope>NUCLEOTIDE SEQUENCE</scope>
    <source>
        <strain evidence="2">MPI-SDFR-AT-0068</strain>
    </source>
</reference>
<accession>A0A8K0WG36</accession>
<evidence type="ECO:0000313" key="2">
    <source>
        <dbReference type="EMBL" id="KAH7261701.1"/>
    </source>
</evidence>
<organism evidence="2 3">
    <name type="scientific">Fusarium tricinctum</name>
    <dbReference type="NCBI Taxonomy" id="61284"/>
    <lineage>
        <taxon>Eukaryota</taxon>
        <taxon>Fungi</taxon>
        <taxon>Dikarya</taxon>
        <taxon>Ascomycota</taxon>
        <taxon>Pezizomycotina</taxon>
        <taxon>Sordariomycetes</taxon>
        <taxon>Hypocreomycetidae</taxon>
        <taxon>Hypocreales</taxon>
        <taxon>Nectriaceae</taxon>
        <taxon>Fusarium</taxon>
        <taxon>Fusarium tricinctum species complex</taxon>
    </lineage>
</organism>